<dbReference type="GO" id="GO:0003743">
    <property type="term" value="F:translation initiation factor activity"/>
    <property type="evidence" value="ECO:0007669"/>
    <property type="project" value="UniProtKB-KW"/>
</dbReference>
<dbReference type="AlphaFoldDB" id="A0A914BGN3"/>
<dbReference type="FunFam" id="1.25.40.180:FF:000003">
    <property type="entry name" value="Putative eukaryotic translation initiation factor 4 gamma 1"/>
    <property type="match status" value="1"/>
</dbReference>
<accession>A0A914BGN3</accession>
<proteinExistence type="predicted"/>
<dbReference type="RefSeq" id="XP_038075423.1">
    <property type="nucleotide sequence ID" value="XM_038219495.1"/>
</dbReference>
<dbReference type="GO" id="GO:0016281">
    <property type="term" value="C:eukaryotic translation initiation factor 4F complex"/>
    <property type="evidence" value="ECO:0007669"/>
    <property type="project" value="TreeGrafter"/>
</dbReference>
<dbReference type="GeneID" id="119743130"/>
<feature type="domain" description="MI" evidence="2">
    <location>
        <begin position="16"/>
        <end position="138"/>
    </location>
</feature>
<dbReference type="GO" id="GO:0003729">
    <property type="term" value="F:mRNA binding"/>
    <property type="evidence" value="ECO:0007669"/>
    <property type="project" value="TreeGrafter"/>
</dbReference>
<evidence type="ECO:0000313" key="4">
    <source>
        <dbReference type="Proteomes" id="UP000887568"/>
    </source>
</evidence>
<feature type="region of interest" description="Disordered" evidence="1">
    <location>
        <begin position="301"/>
        <end position="332"/>
    </location>
</feature>
<dbReference type="SMART" id="SM00544">
    <property type="entry name" value="MA3"/>
    <property type="match status" value="1"/>
</dbReference>
<dbReference type="InterPro" id="IPR016024">
    <property type="entry name" value="ARM-type_fold"/>
</dbReference>
<dbReference type="Proteomes" id="UP000887568">
    <property type="component" value="Unplaced"/>
</dbReference>
<dbReference type="OrthoDB" id="514777at2759"/>
<dbReference type="PANTHER" id="PTHR23253">
    <property type="entry name" value="EUKARYOTIC TRANSLATION INITIATION FACTOR 4 GAMMA"/>
    <property type="match status" value="1"/>
</dbReference>
<dbReference type="PANTHER" id="PTHR23253:SF78">
    <property type="entry name" value="EUKARYOTIC TRANSLATION INITIATION FACTOR 4G1, ISOFORM B-RELATED"/>
    <property type="match status" value="1"/>
</dbReference>
<sequence>MAVKPVSASRELSEGEFEMKAMGMIEDYLNIRDIEEVIMCLNELNSPSLMHVVVRAAMNCTLEKNQQARYSVGMLFHKLLKAGHLTKAKFVDGFKEVLMYADDMVLEIPRIWRHLGEMIGATFRDNSLSLKLLADMMEPVRAVDKAGDLMAEILRTAVKLNGADAVGEMWQSSGFTWDMFLPIGVDVKEFVNRKKLDFTVSVSASPELSRRHSSEEPKKVIQPVLQTIKLSTAGENALMPDEDMPSGDKEAIRPNQWSPMNPQVRKQYTRDFLLQFRQYCIDKPEGLPHIPDIVLDKADIRPPRSFDPPGYSRGGTDFIPEYLMSPRSGPDY</sequence>
<protein>
    <recommendedName>
        <fullName evidence="2">MI domain-containing protein</fullName>
    </recommendedName>
</protein>
<evidence type="ECO:0000256" key="1">
    <source>
        <dbReference type="SAM" id="MobiDB-lite"/>
    </source>
</evidence>
<dbReference type="InterPro" id="IPR003891">
    <property type="entry name" value="Initiation_fac_eIF4g_MI"/>
</dbReference>
<keyword evidence="4" id="KW-1185">Reference proteome</keyword>
<organism evidence="3 4">
    <name type="scientific">Patiria miniata</name>
    <name type="common">Bat star</name>
    <name type="synonym">Asterina miniata</name>
    <dbReference type="NCBI Taxonomy" id="46514"/>
    <lineage>
        <taxon>Eukaryota</taxon>
        <taxon>Metazoa</taxon>
        <taxon>Echinodermata</taxon>
        <taxon>Eleutherozoa</taxon>
        <taxon>Asterozoa</taxon>
        <taxon>Asteroidea</taxon>
        <taxon>Valvatacea</taxon>
        <taxon>Valvatida</taxon>
        <taxon>Asterinidae</taxon>
        <taxon>Patiria</taxon>
    </lineage>
</organism>
<dbReference type="PROSITE" id="PS51366">
    <property type="entry name" value="MI"/>
    <property type="match status" value="1"/>
</dbReference>
<evidence type="ECO:0000313" key="3">
    <source>
        <dbReference type="EnsemblMetazoa" id="XP_038075423.1"/>
    </source>
</evidence>
<dbReference type="EnsemblMetazoa" id="XM_038219495.1">
    <property type="protein sequence ID" value="XP_038075423.1"/>
    <property type="gene ID" value="LOC119743130"/>
</dbReference>
<dbReference type="Pfam" id="PF02847">
    <property type="entry name" value="MA3"/>
    <property type="match status" value="1"/>
</dbReference>
<dbReference type="SUPFAM" id="SSF48371">
    <property type="entry name" value="ARM repeat"/>
    <property type="match status" value="1"/>
</dbReference>
<dbReference type="Gene3D" id="1.25.40.180">
    <property type="match status" value="1"/>
</dbReference>
<reference evidence="3" key="1">
    <citation type="submission" date="2022-11" db="UniProtKB">
        <authorList>
            <consortium name="EnsemblMetazoa"/>
        </authorList>
    </citation>
    <scope>IDENTIFICATION</scope>
</reference>
<evidence type="ECO:0000259" key="2">
    <source>
        <dbReference type="PROSITE" id="PS51366"/>
    </source>
</evidence>
<name>A0A914BGN3_PATMI</name>